<feature type="transmembrane region" description="Helical" evidence="4">
    <location>
        <begin position="15"/>
        <end position="37"/>
    </location>
</feature>
<evidence type="ECO:0000256" key="2">
    <source>
        <dbReference type="ARBA" id="ARBA00023326"/>
    </source>
</evidence>
<keyword evidence="7" id="KW-1185">Reference proteome</keyword>
<dbReference type="Pfam" id="PF00041">
    <property type="entry name" value="fn3"/>
    <property type="match status" value="1"/>
</dbReference>
<gene>
    <name evidence="6" type="ORF">D2L64_06695</name>
</gene>
<keyword evidence="2" id="KW-0624">Polysaccharide degradation</keyword>
<dbReference type="InterPro" id="IPR013783">
    <property type="entry name" value="Ig-like_fold"/>
</dbReference>
<evidence type="ECO:0000256" key="4">
    <source>
        <dbReference type="SAM" id="Phobius"/>
    </source>
</evidence>
<dbReference type="EMBL" id="QXEC01000004">
    <property type="protein sequence ID" value="RIV40102.1"/>
    <property type="molecule type" value="Genomic_DNA"/>
</dbReference>
<keyword evidence="1" id="KW-0326">Glycosidase</keyword>
<evidence type="ECO:0000256" key="3">
    <source>
        <dbReference type="SAM" id="MobiDB-lite"/>
    </source>
</evidence>
<dbReference type="AlphaFoldDB" id="A0A418MZD2"/>
<keyword evidence="4" id="KW-1133">Transmembrane helix</keyword>
<dbReference type="Gene3D" id="2.60.40.10">
    <property type="entry name" value="Immunoglobulins"/>
    <property type="match status" value="1"/>
</dbReference>
<evidence type="ECO:0000256" key="1">
    <source>
        <dbReference type="ARBA" id="ARBA00023295"/>
    </source>
</evidence>
<accession>A0A418MZD2</accession>
<comment type="caution">
    <text evidence="6">The sequence shown here is derived from an EMBL/GenBank/DDBJ whole genome shotgun (WGS) entry which is preliminary data.</text>
</comment>
<dbReference type="SMART" id="SM00060">
    <property type="entry name" value="FN3"/>
    <property type="match status" value="1"/>
</dbReference>
<proteinExistence type="predicted"/>
<dbReference type="CDD" id="cd00063">
    <property type="entry name" value="FN3"/>
    <property type="match status" value="1"/>
</dbReference>
<name>A0A418MZD2_9ACTN</name>
<keyword evidence="1" id="KW-0378">Hydrolase</keyword>
<keyword evidence="4" id="KW-0472">Membrane</keyword>
<keyword evidence="4" id="KW-0812">Transmembrane</keyword>
<dbReference type="OrthoDB" id="3351163at2"/>
<protein>
    <submittedName>
        <fullName evidence="6">Fibronectin type III</fullName>
    </submittedName>
</protein>
<reference evidence="6 7" key="1">
    <citation type="submission" date="2018-08" db="EMBL/GenBank/DDBJ databases">
        <title>Jishengella sp. nov., isolated from a root of Azadirachta indica A. Juss. var. siamensis Valenton.</title>
        <authorList>
            <person name="Kuncharoen N."/>
            <person name="Tanasupawat S."/>
            <person name="Kudo T."/>
            <person name="Ohkuma M."/>
        </authorList>
    </citation>
    <scope>NUCLEOTIDE SEQUENCE [LARGE SCALE GENOMIC DNA]</scope>
    <source>
        <strain evidence="6 7">AZ1-13</strain>
    </source>
</reference>
<sequence length="155" mass="15627">MPATDPPPAPNRSAVVVAAVAVVVAIAAVVGAGVLLLGRQGEPPGVPGPTGPSASEPVAAGAPPTELELRDDSTTITLTWADPSDGLVPFMVAGGRAGQPLGVLATVEPGRTRYTVNGLSARVDYCFTVLAVYGTDRFATSSQVCTSREGDGDRD</sequence>
<dbReference type="InterPro" id="IPR003961">
    <property type="entry name" value="FN3_dom"/>
</dbReference>
<feature type="domain" description="Fibronectin type-III" evidence="5">
    <location>
        <begin position="63"/>
        <end position="152"/>
    </location>
</feature>
<dbReference type="GO" id="GO:0016798">
    <property type="term" value="F:hydrolase activity, acting on glycosyl bonds"/>
    <property type="evidence" value="ECO:0007669"/>
    <property type="project" value="UniProtKB-KW"/>
</dbReference>
<dbReference type="SUPFAM" id="SSF49265">
    <property type="entry name" value="Fibronectin type III"/>
    <property type="match status" value="1"/>
</dbReference>
<evidence type="ECO:0000313" key="7">
    <source>
        <dbReference type="Proteomes" id="UP000283832"/>
    </source>
</evidence>
<evidence type="ECO:0000313" key="6">
    <source>
        <dbReference type="EMBL" id="RIV40102.1"/>
    </source>
</evidence>
<dbReference type="InterPro" id="IPR036116">
    <property type="entry name" value="FN3_sf"/>
</dbReference>
<organism evidence="6 7">
    <name type="scientific">Micromonospora radicis</name>
    <dbReference type="NCBI Taxonomy" id="1894971"/>
    <lineage>
        <taxon>Bacteria</taxon>
        <taxon>Bacillati</taxon>
        <taxon>Actinomycetota</taxon>
        <taxon>Actinomycetes</taxon>
        <taxon>Micromonosporales</taxon>
        <taxon>Micromonosporaceae</taxon>
        <taxon>Micromonospora</taxon>
    </lineage>
</organism>
<dbReference type="PROSITE" id="PS50853">
    <property type="entry name" value="FN3"/>
    <property type="match status" value="1"/>
</dbReference>
<dbReference type="Proteomes" id="UP000283832">
    <property type="component" value="Unassembled WGS sequence"/>
</dbReference>
<feature type="region of interest" description="Disordered" evidence="3">
    <location>
        <begin position="43"/>
        <end position="65"/>
    </location>
</feature>
<dbReference type="GO" id="GO:0000272">
    <property type="term" value="P:polysaccharide catabolic process"/>
    <property type="evidence" value="ECO:0007669"/>
    <property type="project" value="UniProtKB-KW"/>
</dbReference>
<evidence type="ECO:0000259" key="5">
    <source>
        <dbReference type="PROSITE" id="PS50853"/>
    </source>
</evidence>
<keyword evidence="2" id="KW-0119">Carbohydrate metabolism</keyword>